<reference evidence="1 2" key="1">
    <citation type="submission" date="2014-07" db="EMBL/GenBank/DDBJ databases">
        <authorList>
            <person name="McCorrison J."/>
            <person name="Sanka R."/>
            <person name="Torralba M."/>
            <person name="Gillis M."/>
            <person name="Haft D.H."/>
            <person name="Methe B."/>
            <person name="Sutton G."/>
            <person name="Nelson K.E."/>
        </authorList>
    </citation>
    <scope>NUCLEOTIDE SEQUENCE [LARGE SCALE GENOMIC DNA]</scope>
    <source>
        <strain evidence="1 2">S7-1-13</strain>
    </source>
</reference>
<gene>
    <name evidence="1" type="ORF">HMPREF1630_06025</name>
</gene>
<dbReference type="eggNOG" id="COG4545">
    <property type="taxonomic scope" value="Bacteria"/>
</dbReference>
<sequence>MKDKILFVSNLCPDCAGILGEIKEGSEKYTDYDVVNITSSMPSLKLFLKYRDTLPGYEKVRKSHRAGVPSVVIGENEVEFL</sequence>
<dbReference type="AlphaFoldDB" id="A0A095X1J3"/>
<accession>A0A095X1J3</accession>
<evidence type="ECO:0008006" key="3">
    <source>
        <dbReference type="Google" id="ProtNLM"/>
    </source>
</evidence>
<dbReference type="RefSeq" id="WP_037327979.1">
    <property type="nucleotide sequence ID" value="NZ_JRMW01000037.1"/>
</dbReference>
<organism evidence="1 2">
    <name type="scientific">Anaerococcus lactolyticus S7-1-13</name>
    <dbReference type="NCBI Taxonomy" id="1284686"/>
    <lineage>
        <taxon>Bacteria</taxon>
        <taxon>Bacillati</taxon>
        <taxon>Bacillota</taxon>
        <taxon>Tissierellia</taxon>
        <taxon>Tissierellales</taxon>
        <taxon>Peptoniphilaceae</taxon>
        <taxon>Anaerococcus</taxon>
    </lineage>
</organism>
<comment type="caution">
    <text evidence="1">The sequence shown here is derived from an EMBL/GenBank/DDBJ whole genome shotgun (WGS) entry which is preliminary data.</text>
</comment>
<name>A0A095X1J3_9FIRM</name>
<dbReference type="OrthoDB" id="9798918at2"/>
<proteinExistence type="predicted"/>
<protein>
    <recommendedName>
        <fullName evidence="3">Glutaredoxin</fullName>
    </recommendedName>
</protein>
<dbReference type="Proteomes" id="UP000029579">
    <property type="component" value="Unassembled WGS sequence"/>
</dbReference>
<dbReference type="EMBL" id="JRMW01000037">
    <property type="protein sequence ID" value="KGF03606.1"/>
    <property type="molecule type" value="Genomic_DNA"/>
</dbReference>
<evidence type="ECO:0000313" key="1">
    <source>
        <dbReference type="EMBL" id="KGF03606.1"/>
    </source>
</evidence>
<evidence type="ECO:0000313" key="2">
    <source>
        <dbReference type="Proteomes" id="UP000029579"/>
    </source>
</evidence>